<accession>A0A6C2U7A6</accession>
<dbReference type="EMBL" id="CAAHFG010000003">
    <property type="protein sequence ID" value="VGO15900.1"/>
    <property type="molecule type" value="Genomic_DNA"/>
</dbReference>
<evidence type="ECO:0000259" key="2">
    <source>
        <dbReference type="PROSITE" id="PS50198"/>
    </source>
</evidence>
<dbReference type="Gene3D" id="1.10.4030.10">
    <property type="entry name" value="Porin chaperone SurA, peptide-binding domain"/>
    <property type="match status" value="1"/>
</dbReference>
<feature type="domain" description="PpiC" evidence="2">
    <location>
        <begin position="209"/>
        <end position="311"/>
    </location>
</feature>
<name>A0A6C2U7A6_PONDE</name>
<reference evidence="3 4" key="1">
    <citation type="submission" date="2019-04" db="EMBL/GenBank/DDBJ databases">
        <authorList>
            <person name="Van Vliet M D."/>
        </authorList>
    </citation>
    <scope>NUCLEOTIDE SEQUENCE [LARGE SCALE GENOMIC DNA]</scope>
    <source>
        <strain evidence="3 4">F1</strain>
    </source>
</reference>
<dbReference type="PANTHER" id="PTHR47245:SF2">
    <property type="entry name" value="PEPTIDYL-PROLYL CIS-TRANS ISOMERASE HP_0175-RELATED"/>
    <property type="match status" value="1"/>
</dbReference>
<keyword evidence="1" id="KW-0697">Rotamase</keyword>
<dbReference type="Pfam" id="PF13616">
    <property type="entry name" value="Rotamase_3"/>
    <property type="match status" value="1"/>
</dbReference>
<dbReference type="PANTHER" id="PTHR47245">
    <property type="entry name" value="PEPTIDYLPROLYL ISOMERASE"/>
    <property type="match status" value="1"/>
</dbReference>
<dbReference type="InterPro" id="IPR050245">
    <property type="entry name" value="PrsA_foldase"/>
</dbReference>
<dbReference type="InterPro" id="IPR023058">
    <property type="entry name" value="PPIase_PpiC_CS"/>
</dbReference>
<evidence type="ECO:0000313" key="3">
    <source>
        <dbReference type="EMBL" id="VGO15900.1"/>
    </source>
</evidence>
<dbReference type="SUPFAM" id="SSF109998">
    <property type="entry name" value="Triger factor/SurA peptide-binding domain-like"/>
    <property type="match status" value="1"/>
</dbReference>
<protein>
    <submittedName>
        <fullName evidence="3">Foldase protein PrsA 1</fullName>
    </submittedName>
</protein>
<evidence type="ECO:0000313" key="4">
    <source>
        <dbReference type="Proteomes" id="UP000366872"/>
    </source>
</evidence>
<dbReference type="GO" id="GO:0003755">
    <property type="term" value="F:peptidyl-prolyl cis-trans isomerase activity"/>
    <property type="evidence" value="ECO:0007669"/>
    <property type="project" value="UniProtKB-KW"/>
</dbReference>
<dbReference type="SUPFAM" id="SSF54534">
    <property type="entry name" value="FKBP-like"/>
    <property type="match status" value="1"/>
</dbReference>
<dbReference type="Pfam" id="PF13624">
    <property type="entry name" value="SurA_N_3"/>
    <property type="match status" value="1"/>
</dbReference>
<dbReference type="InterPro" id="IPR027304">
    <property type="entry name" value="Trigger_fact/SurA_dom_sf"/>
</dbReference>
<dbReference type="InterPro" id="IPR046357">
    <property type="entry name" value="PPIase_dom_sf"/>
</dbReference>
<dbReference type="AlphaFoldDB" id="A0A6C2U7A6"/>
<evidence type="ECO:0000256" key="1">
    <source>
        <dbReference type="PROSITE-ProRule" id="PRU00278"/>
    </source>
</evidence>
<sequence>MFHKFSNKKSLMVLPVAVMIMLVGCKEDEATAAPAPEPVDLAATEDLFAEPVKANPLTSDPSAVVVRVNGEDITRGEILEMMNIAMQQLGGRVPPQQMQQIQGQMYEQIKNDLITKKLIDAAVAKADVVVEDAKVTETIEQIKTRIPEGQTLDSALAAQGTTLAELTENIKNDLATRQFLDTKTTGIPEATEAEAKEYYDANPDRFQKPEAVTASHILLNFEEGETDEAKAKKKTELEAIRANIIAGTITFEDAATQHSGCPSKEQGGSLGTFGKGRMVPEFEVAAFTQEIGEVGDVVETQFGFHIIKVTERTEEGVVSYDEAKEQIVAFLSGQKKQQAVADFIKSLRDSATIEEIAM</sequence>
<dbReference type="Proteomes" id="UP000366872">
    <property type="component" value="Unassembled WGS sequence"/>
</dbReference>
<keyword evidence="4" id="KW-1185">Reference proteome</keyword>
<dbReference type="InterPro" id="IPR000297">
    <property type="entry name" value="PPIase_PpiC"/>
</dbReference>
<dbReference type="RefSeq" id="WP_136081464.1">
    <property type="nucleotide sequence ID" value="NZ_CAAHFG010000003.1"/>
</dbReference>
<dbReference type="PROSITE" id="PS01096">
    <property type="entry name" value="PPIC_PPIASE_1"/>
    <property type="match status" value="1"/>
</dbReference>
<dbReference type="PROSITE" id="PS51257">
    <property type="entry name" value="PROKAR_LIPOPROTEIN"/>
    <property type="match status" value="1"/>
</dbReference>
<dbReference type="Gene3D" id="3.10.50.40">
    <property type="match status" value="1"/>
</dbReference>
<dbReference type="PROSITE" id="PS50198">
    <property type="entry name" value="PPIC_PPIASE_2"/>
    <property type="match status" value="1"/>
</dbReference>
<keyword evidence="1" id="KW-0413">Isomerase</keyword>
<proteinExistence type="predicted"/>
<gene>
    <name evidence="3" type="primary">prsA1</name>
    <name evidence="3" type="ORF">PDESU_04488</name>
</gene>
<organism evidence="3 4">
    <name type="scientific">Pontiella desulfatans</name>
    <dbReference type="NCBI Taxonomy" id="2750659"/>
    <lineage>
        <taxon>Bacteria</taxon>
        <taxon>Pseudomonadati</taxon>
        <taxon>Kiritimatiellota</taxon>
        <taxon>Kiritimatiellia</taxon>
        <taxon>Kiritimatiellales</taxon>
        <taxon>Pontiellaceae</taxon>
        <taxon>Pontiella</taxon>
    </lineage>
</organism>